<name>A0A8J4Y8T7_CHIOP</name>
<reference evidence="7" key="1">
    <citation type="submission" date="2020-07" db="EMBL/GenBank/DDBJ databases">
        <title>The High-quality genome of the commercially important snow crab, Chionoecetes opilio.</title>
        <authorList>
            <person name="Jeong J.-H."/>
            <person name="Ryu S."/>
        </authorList>
    </citation>
    <scope>NUCLEOTIDE SEQUENCE</scope>
    <source>
        <strain evidence="7">MADBK_172401_WGS</strain>
        <tissue evidence="7">Digestive gland</tissue>
    </source>
</reference>
<comment type="caution">
    <text evidence="7">The sequence shown here is derived from an EMBL/GenBank/DDBJ whole genome shotgun (WGS) entry which is preliminary data.</text>
</comment>
<dbReference type="GO" id="GO:0005886">
    <property type="term" value="C:plasma membrane"/>
    <property type="evidence" value="ECO:0007669"/>
    <property type="project" value="TreeGrafter"/>
</dbReference>
<dbReference type="SMART" id="SM00805">
    <property type="entry name" value="AGTRAP"/>
    <property type="match status" value="1"/>
</dbReference>
<evidence type="ECO:0000313" key="8">
    <source>
        <dbReference type="Proteomes" id="UP000770661"/>
    </source>
</evidence>
<feature type="transmembrane region" description="Helical" evidence="6">
    <location>
        <begin position="64"/>
        <end position="83"/>
    </location>
</feature>
<evidence type="ECO:0000256" key="4">
    <source>
        <dbReference type="ARBA" id="ARBA00023136"/>
    </source>
</evidence>
<protein>
    <submittedName>
        <fullName evidence="7">Type-1 angiotensin II receptor-associated protein</fullName>
    </submittedName>
</protein>
<organism evidence="7 8">
    <name type="scientific">Chionoecetes opilio</name>
    <name type="common">Atlantic snow crab</name>
    <name type="synonym">Cancer opilio</name>
    <dbReference type="NCBI Taxonomy" id="41210"/>
    <lineage>
        <taxon>Eukaryota</taxon>
        <taxon>Metazoa</taxon>
        <taxon>Ecdysozoa</taxon>
        <taxon>Arthropoda</taxon>
        <taxon>Crustacea</taxon>
        <taxon>Multicrustacea</taxon>
        <taxon>Malacostraca</taxon>
        <taxon>Eumalacostraca</taxon>
        <taxon>Eucarida</taxon>
        <taxon>Decapoda</taxon>
        <taxon>Pleocyemata</taxon>
        <taxon>Brachyura</taxon>
        <taxon>Eubrachyura</taxon>
        <taxon>Majoidea</taxon>
        <taxon>Majidae</taxon>
        <taxon>Chionoecetes</taxon>
    </lineage>
</organism>
<evidence type="ECO:0000256" key="3">
    <source>
        <dbReference type="ARBA" id="ARBA00022989"/>
    </source>
</evidence>
<evidence type="ECO:0000256" key="2">
    <source>
        <dbReference type="ARBA" id="ARBA00022692"/>
    </source>
</evidence>
<dbReference type="InterPro" id="IPR009436">
    <property type="entry name" value="AGTRAP"/>
</dbReference>
<dbReference type="AlphaFoldDB" id="A0A8J4Y8T7"/>
<keyword evidence="3 6" id="KW-1133">Transmembrane helix</keyword>
<keyword evidence="8" id="KW-1185">Reference proteome</keyword>
<feature type="region of interest" description="Disordered" evidence="5">
    <location>
        <begin position="135"/>
        <end position="174"/>
    </location>
</feature>
<dbReference type="PANTHER" id="PTHR16521:SF3">
    <property type="entry name" value="TYPE-1 ANGIOTENSIN II RECEPTOR-ASSOCIATED PROTEIN"/>
    <property type="match status" value="1"/>
</dbReference>
<comment type="subcellular location">
    <subcellularLocation>
        <location evidence="1">Membrane</location>
        <topology evidence="1">Multi-pass membrane protein</topology>
    </subcellularLocation>
</comment>
<evidence type="ECO:0000256" key="6">
    <source>
        <dbReference type="SAM" id="Phobius"/>
    </source>
</evidence>
<dbReference type="OrthoDB" id="8191171at2759"/>
<evidence type="ECO:0000313" key="7">
    <source>
        <dbReference type="EMBL" id="KAG0722707.1"/>
    </source>
</evidence>
<keyword evidence="2 6" id="KW-0812">Transmembrane</keyword>
<evidence type="ECO:0000256" key="5">
    <source>
        <dbReference type="SAM" id="MobiDB-lite"/>
    </source>
</evidence>
<gene>
    <name evidence="7" type="primary">AGTRAP</name>
    <name evidence="7" type="ORF">GWK47_043996</name>
</gene>
<proteinExistence type="predicted"/>
<feature type="transmembrane region" description="Helical" evidence="6">
    <location>
        <begin position="12"/>
        <end position="30"/>
    </location>
</feature>
<dbReference type="PANTHER" id="PTHR16521">
    <property type="entry name" value="TYPE-1 ANGIOTENSIN II RECEPTOR-ASSOCIATED PROTEIN"/>
    <property type="match status" value="1"/>
</dbReference>
<dbReference type="EMBL" id="JACEEZ010009162">
    <property type="protein sequence ID" value="KAG0722707.1"/>
    <property type="molecule type" value="Genomic_DNA"/>
</dbReference>
<dbReference type="Pfam" id="PF06396">
    <property type="entry name" value="AGTRAP"/>
    <property type="match status" value="1"/>
</dbReference>
<accession>A0A8J4Y8T7</accession>
<dbReference type="Proteomes" id="UP000770661">
    <property type="component" value="Unassembled WGS sequence"/>
</dbReference>
<keyword evidence="7" id="KW-0675">Receptor</keyword>
<sequence>MEVNMPPSALTLKGIFLAHLVLIVWSYYSLCFSGGTTLYNGAFLFLVLWSVLHRDSEEAPLMALLVNLLSIFLDILCLILHWPRITSGLMRFGLAMAVVNLILRPITSLMLQRVLQERSGSYGAYGPSGLDRIFGGARRSPYEDIDQPTQPTPGAGLEPEQRPPSPPSESLFTT</sequence>
<dbReference type="GO" id="GO:0038166">
    <property type="term" value="P:angiotensin-activated signaling pathway"/>
    <property type="evidence" value="ECO:0007669"/>
    <property type="project" value="InterPro"/>
</dbReference>
<evidence type="ECO:0000256" key="1">
    <source>
        <dbReference type="ARBA" id="ARBA00004141"/>
    </source>
</evidence>
<keyword evidence="4 6" id="KW-0472">Membrane</keyword>